<dbReference type="InterPro" id="IPR036526">
    <property type="entry name" value="C-N_Hydrolase_sf"/>
</dbReference>
<dbReference type="AlphaFoldDB" id="A0A168S539"/>
<dbReference type="InterPro" id="IPR003010">
    <property type="entry name" value="C-N_Hydrolase"/>
</dbReference>
<dbReference type="Gene3D" id="3.60.110.10">
    <property type="entry name" value="Carbon-nitrogen hydrolase"/>
    <property type="match status" value="1"/>
</dbReference>
<organism evidence="3">
    <name type="scientific">Xanthobacter autotrophicus</name>
    <dbReference type="NCBI Taxonomy" id="280"/>
    <lineage>
        <taxon>Bacteria</taxon>
        <taxon>Pseudomonadati</taxon>
        <taxon>Pseudomonadota</taxon>
        <taxon>Alphaproteobacteria</taxon>
        <taxon>Hyphomicrobiales</taxon>
        <taxon>Xanthobacteraceae</taxon>
        <taxon>Xanthobacter</taxon>
    </lineage>
</organism>
<name>A0A168S539_XANAU</name>
<sequence length="352" mass="38284">MQAFLSDRESRKVAVAAAHVAAPPFDLAGGVAKAIEVISDAARAGARLVVFPESFIPGFPVWSGLYRPIDAHRFFRRFAESSLLSDRGPINEITAAAARHRIFVSLGFCEVSPTSPGCMWNSQALISDAGEIVNLHRKLVPTFYEQLSWNRGDAAGLRVVETSFARIGGLICGENNNPLARYVLMSEGEEIHCSCYPAIWPFRNPLGSAPYDLKDAIRFRTAAHAFEAKVFCVVAAGVLDDATVAAVSEGDEEVAQMMRACPRASSMIVGPNGEVLAERPSETEGLVVAEIDLSTLVELKQHHDMAGYYNRHELFSLRVRRERPRLLDSVSDTSADLYGETEVPASFGAAAE</sequence>
<dbReference type="PROSITE" id="PS50263">
    <property type="entry name" value="CN_HYDROLASE"/>
    <property type="match status" value="1"/>
</dbReference>
<proteinExistence type="inferred from homology"/>
<dbReference type="PANTHER" id="PTHR46044">
    <property type="entry name" value="NITRILASE"/>
    <property type="match status" value="1"/>
</dbReference>
<dbReference type="EMBL" id="KU922119">
    <property type="protein sequence ID" value="ANC67876.1"/>
    <property type="molecule type" value="Genomic_DNA"/>
</dbReference>
<evidence type="ECO:0000259" key="2">
    <source>
        <dbReference type="PROSITE" id="PS50263"/>
    </source>
</evidence>
<protein>
    <submittedName>
        <fullName evidence="3">Aliphatic nitrilase</fullName>
    </submittedName>
</protein>
<dbReference type="GO" id="GO:0003824">
    <property type="term" value="F:catalytic activity"/>
    <property type="evidence" value="ECO:0007669"/>
    <property type="project" value="InterPro"/>
</dbReference>
<accession>A0A168S539</accession>
<dbReference type="InterPro" id="IPR044149">
    <property type="entry name" value="Nitrilases_CHs"/>
</dbReference>
<dbReference type="PANTHER" id="PTHR46044:SF2">
    <property type="entry name" value="CN HYDROLASE DOMAIN-CONTAINING PROTEIN"/>
    <property type="match status" value="1"/>
</dbReference>
<evidence type="ECO:0000313" key="3">
    <source>
        <dbReference type="EMBL" id="ANC67876.1"/>
    </source>
</evidence>
<reference evidence="3" key="1">
    <citation type="submission" date="2016-03" db="EMBL/GenBank/DDBJ databases">
        <authorList>
            <person name="Ploux O."/>
        </authorList>
    </citation>
    <scope>NUCLEOTIDE SEQUENCE</scope>
    <source>
        <strain evidence="3">EL4</strain>
    </source>
</reference>
<dbReference type="Pfam" id="PF00795">
    <property type="entry name" value="CN_hydrolase"/>
    <property type="match status" value="1"/>
</dbReference>
<dbReference type="SUPFAM" id="SSF56317">
    <property type="entry name" value="Carbon-nitrogen hydrolase"/>
    <property type="match status" value="1"/>
</dbReference>
<feature type="domain" description="CN hydrolase" evidence="2">
    <location>
        <begin position="11"/>
        <end position="293"/>
    </location>
</feature>
<dbReference type="CDD" id="cd07564">
    <property type="entry name" value="nitrilases_CHs"/>
    <property type="match status" value="1"/>
</dbReference>
<gene>
    <name evidence="3" type="primary">anl1</name>
</gene>
<evidence type="ECO:0000256" key="1">
    <source>
        <dbReference type="ARBA" id="ARBA00008129"/>
    </source>
</evidence>
<comment type="similarity">
    <text evidence="1">Belongs to the carbon-nitrogen hydrolase superfamily. Nitrilase family.</text>
</comment>